<gene>
    <name evidence="3" type="ORF">R0135_07290</name>
</gene>
<dbReference type="Pfam" id="PF04972">
    <property type="entry name" value="BON"/>
    <property type="match status" value="2"/>
</dbReference>
<dbReference type="InterPro" id="IPR007055">
    <property type="entry name" value="BON_dom"/>
</dbReference>
<evidence type="ECO:0000256" key="1">
    <source>
        <dbReference type="ARBA" id="ARBA00022729"/>
    </source>
</evidence>
<keyword evidence="4" id="KW-1185">Reference proteome</keyword>
<keyword evidence="1" id="KW-0732">Signal</keyword>
<accession>A0ABZ0IA57</accession>
<feature type="domain" description="Transport-associated and nodulation" evidence="2">
    <location>
        <begin position="57"/>
        <end position="120"/>
    </location>
</feature>
<dbReference type="InterPro" id="IPR051686">
    <property type="entry name" value="Lipoprotein_DolP"/>
</dbReference>
<evidence type="ECO:0000313" key="4">
    <source>
        <dbReference type="Proteomes" id="UP001626537"/>
    </source>
</evidence>
<dbReference type="SMART" id="SM00749">
    <property type="entry name" value="BON"/>
    <property type="match status" value="2"/>
</dbReference>
<dbReference type="PANTHER" id="PTHR34606">
    <property type="entry name" value="BON DOMAIN-CONTAINING PROTEIN"/>
    <property type="match status" value="1"/>
</dbReference>
<protein>
    <submittedName>
        <fullName evidence="3">BON domain-containing protein</fullName>
    </submittedName>
</protein>
<feature type="domain" description="Transport-associated and nodulation" evidence="2">
    <location>
        <begin position="134"/>
        <end position="196"/>
    </location>
</feature>
<dbReference type="Proteomes" id="UP001626537">
    <property type="component" value="Chromosome"/>
</dbReference>
<organism evidence="3 4">
    <name type="scientific">Congregibacter variabilis</name>
    <dbReference type="NCBI Taxonomy" id="3081200"/>
    <lineage>
        <taxon>Bacteria</taxon>
        <taxon>Pseudomonadati</taxon>
        <taxon>Pseudomonadota</taxon>
        <taxon>Gammaproteobacteria</taxon>
        <taxon>Cellvibrionales</taxon>
        <taxon>Halieaceae</taxon>
        <taxon>Congregibacter</taxon>
    </lineage>
</organism>
<dbReference type="Gene3D" id="3.30.1340.30">
    <property type="match status" value="2"/>
</dbReference>
<name>A0ABZ0IA57_9GAMM</name>
<dbReference type="PANTHER" id="PTHR34606:SF4">
    <property type="entry name" value="OUTER MEMBRANE LIPOPROTEIN DOLP"/>
    <property type="match status" value="1"/>
</dbReference>
<reference evidence="3 4" key="1">
    <citation type="submission" date="2023-10" db="EMBL/GenBank/DDBJ databases">
        <title>Two novel species belonging to the OM43/NOR5 clade.</title>
        <authorList>
            <person name="Park M."/>
        </authorList>
    </citation>
    <scope>NUCLEOTIDE SEQUENCE [LARGE SCALE GENOMIC DNA]</scope>
    <source>
        <strain evidence="3 4">IMCC43200</strain>
    </source>
</reference>
<sequence length="196" mass="21600">MSRRASPATTLGFLILTSLPLLQGCGSILATFESGAIEDDPGERTFSQRIADESIETKAVVNLHAADDRFDQAHLVIQSYNGYVLIAGQVPDEELRQKANDVVRKIRDVRRIYNELEVAAASSAMTRASDSWIANKVKTFLLTSRDTPGLRVKVVAEDGVVFLLGMVTREEGERIAEEAADTSGVQRVVRLFEYID</sequence>
<dbReference type="RefSeq" id="WP_407349598.1">
    <property type="nucleotide sequence ID" value="NZ_CP136864.1"/>
</dbReference>
<evidence type="ECO:0000259" key="2">
    <source>
        <dbReference type="SMART" id="SM00749"/>
    </source>
</evidence>
<evidence type="ECO:0000313" key="3">
    <source>
        <dbReference type="EMBL" id="WOJ94966.1"/>
    </source>
</evidence>
<dbReference type="EMBL" id="CP136864">
    <property type="protein sequence ID" value="WOJ94966.1"/>
    <property type="molecule type" value="Genomic_DNA"/>
</dbReference>
<proteinExistence type="predicted"/>
<dbReference type="InterPro" id="IPR014004">
    <property type="entry name" value="Transpt-assoc_nodulatn_dom_bac"/>
</dbReference>